<name>A0A075TZL5_9LACO</name>
<gene>
    <name evidence="2" type="ORF">WS74_0390</name>
</gene>
<evidence type="ECO:0000313" key="2">
    <source>
        <dbReference type="EMBL" id="AIM62642.1"/>
    </source>
</evidence>
<dbReference type="KEGG" id="wci:WS105_0387"/>
<feature type="region of interest" description="Disordered" evidence="1">
    <location>
        <begin position="1"/>
        <end position="42"/>
    </location>
</feature>
<dbReference type="KEGG" id="wct:WS74_0390"/>
<dbReference type="RefSeq" id="WP_267134623.1">
    <property type="nucleotide sequence ID" value="NZ_CP009223.1"/>
</dbReference>
<proteinExistence type="predicted"/>
<dbReference type="EMBL" id="CP009223">
    <property type="protein sequence ID" value="AIM62642.1"/>
    <property type="molecule type" value="Genomic_DNA"/>
</dbReference>
<protein>
    <submittedName>
        <fullName evidence="2">Uncharacterized protein</fullName>
    </submittedName>
</protein>
<dbReference type="AlphaFoldDB" id="A0A075TZL5"/>
<keyword evidence="3" id="KW-1185">Reference proteome</keyword>
<reference evidence="3" key="2">
    <citation type="submission" date="2014-08" db="EMBL/GenBank/DDBJ databases">
        <title>Complete genome of Weissella ceti strain WS74 isolated from diseased rainbow trout in Brazil.</title>
        <authorList>
            <person name="Figueiredo H.C.P."/>
            <person name="Leal C.A.G."/>
            <person name="Pereira F.L."/>
            <person name="Soares S.C."/>
            <person name="Dorella F.A."/>
            <person name="Carvalho A.F."/>
            <person name="Azevedo V.A.C."/>
        </authorList>
    </citation>
    <scope>NUCLEOTIDE SEQUENCE [LARGE SCALE GENOMIC DNA]</scope>
    <source>
        <strain evidence="3">WS74</strain>
    </source>
</reference>
<evidence type="ECO:0000313" key="3">
    <source>
        <dbReference type="Proteomes" id="UP000029079"/>
    </source>
</evidence>
<organism evidence="2 3">
    <name type="scientific">Weissella ceti</name>
    <dbReference type="NCBI Taxonomy" id="759620"/>
    <lineage>
        <taxon>Bacteria</taxon>
        <taxon>Bacillati</taxon>
        <taxon>Bacillota</taxon>
        <taxon>Bacilli</taxon>
        <taxon>Lactobacillales</taxon>
        <taxon>Lactobacillaceae</taxon>
        <taxon>Weissella</taxon>
    </lineage>
</organism>
<feature type="compositionally biased region" description="Basic and acidic residues" evidence="1">
    <location>
        <begin position="1"/>
        <end position="20"/>
    </location>
</feature>
<accession>A0A075TZL5</accession>
<dbReference type="KEGG" id="wce:WS08_0389"/>
<reference evidence="2 3" key="1">
    <citation type="journal article" date="2014" name="Genome Announc.">
        <title>Complete Genome Sequences of Fish Pathogenic Weissella ceti Strains WS74 and WS105.</title>
        <authorList>
            <person name="Figueiredo H.C."/>
            <person name="Leal C.A."/>
            <person name="Dorella F.A."/>
            <person name="Carvalho A.F."/>
            <person name="Soares S.C."/>
            <person name="Pereira F.L."/>
            <person name="Azevedo V.A."/>
        </authorList>
    </citation>
    <scope>NUCLEOTIDE SEQUENCE [LARGE SCALE GENOMIC DNA]</scope>
    <source>
        <strain evidence="2 3">WS74</strain>
    </source>
</reference>
<dbReference type="PATRIC" id="fig|759620.7.peg.376"/>
<evidence type="ECO:0000256" key="1">
    <source>
        <dbReference type="SAM" id="MobiDB-lite"/>
    </source>
</evidence>
<dbReference type="Proteomes" id="UP000029079">
    <property type="component" value="Chromosome"/>
</dbReference>
<sequence length="42" mass="5024">MGLLTRRKDTNSREVEDRFDIPTLDEPMQDDKNRFLGTKKKQ</sequence>